<dbReference type="AlphaFoldDB" id="A0AAX2J2L4"/>
<dbReference type="GO" id="GO:0004345">
    <property type="term" value="F:glucose-6-phosphate dehydrogenase activity"/>
    <property type="evidence" value="ECO:0007669"/>
    <property type="project" value="UniProtKB-EC"/>
</dbReference>
<dbReference type="Proteomes" id="UP000248598">
    <property type="component" value="Chromosome 1"/>
</dbReference>
<dbReference type="InterPro" id="IPR019722">
    <property type="entry name" value="HI_0552_fam"/>
</dbReference>
<organism evidence="1 2">
    <name type="scientific">Kingella kingae</name>
    <dbReference type="NCBI Taxonomy" id="504"/>
    <lineage>
        <taxon>Bacteria</taxon>
        <taxon>Pseudomonadati</taxon>
        <taxon>Pseudomonadota</taxon>
        <taxon>Betaproteobacteria</taxon>
        <taxon>Neisseriales</taxon>
        <taxon>Neisseriaceae</taxon>
        <taxon>Kingella</taxon>
    </lineage>
</organism>
<dbReference type="EMBL" id="LS483426">
    <property type="protein sequence ID" value="SQH24603.1"/>
    <property type="molecule type" value="Genomic_DNA"/>
</dbReference>
<keyword evidence="1" id="KW-0560">Oxidoreductase</keyword>
<dbReference type="GeneID" id="93262100"/>
<name>A0AAX2J2L4_KINKI</name>
<sequence>MKQPILTAWHCDTLNQPFYQFAQMKQFAPDSIETVKAHYRVAWTDWKQFVQQVQAALQASGLPIGATHIERWCNGWQVRAHLFAFFKLAGHEHDAPILSLILNRQNLIVSLDWHAYRAAKSNSTVGQYHGYLAQLAHANWHDWHIWRGKDSEYATHPLVGEKQPAHYSWREGDDFYRIGKTLSRDELAQHDCVAWTAQHLQQLAQLYARCFD</sequence>
<dbReference type="Pfam" id="PF10786">
    <property type="entry name" value="HI_0552"/>
    <property type="match status" value="1"/>
</dbReference>
<dbReference type="RefSeq" id="WP_003785227.1">
    <property type="nucleotide sequence ID" value="NZ_CP091518.1"/>
</dbReference>
<evidence type="ECO:0000313" key="2">
    <source>
        <dbReference type="Proteomes" id="UP000248598"/>
    </source>
</evidence>
<accession>A0AAX2J2L4</accession>
<protein>
    <submittedName>
        <fullName evidence="1">Glucose-6-phosphate 1-dehydrogenase</fullName>
        <ecNumber evidence="1">1.1.1.49</ecNumber>
    </submittedName>
</protein>
<proteinExistence type="predicted"/>
<dbReference type="EC" id="1.1.1.49" evidence="1"/>
<evidence type="ECO:0000313" key="1">
    <source>
        <dbReference type="EMBL" id="SQH24603.1"/>
    </source>
</evidence>
<gene>
    <name evidence="1" type="ORF">NCTC10529_00791</name>
</gene>
<reference evidence="1 2" key="1">
    <citation type="submission" date="2018-06" db="EMBL/GenBank/DDBJ databases">
        <authorList>
            <consortium name="Pathogen Informatics"/>
            <person name="Doyle S."/>
        </authorList>
    </citation>
    <scope>NUCLEOTIDE SEQUENCE [LARGE SCALE GENOMIC DNA]</scope>
    <source>
        <strain evidence="1 2">NCTC10529</strain>
    </source>
</reference>